<dbReference type="GO" id="GO:0008017">
    <property type="term" value="F:microtubule binding"/>
    <property type="evidence" value="ECO:0007669"/>
    <property type="project" value="TreeGrafter"/>
</dbReference>
<sequence length="243" mass="26952">MLYNVFINSHCSWRRLIMERGQSFYGAHDAGTSGHAKSLASVLAEHRQHLASIQVLINQLKDSALALEKSISELTAELNTISSTLPPMAKYQGRSTSPIQAQSSGRMAETGIDEVSEVTSKLSTVQLEKVSTSPALKLPQLFSLTPNSSGKGSMLTDMDSLPKYTSPDNGFRLVRGSNMRLRCEGSVYGMNEARTKSSPPLLMDTSPWRILMKTCLSHYPNRYGFDGVRKEYWIKSSPLFRRA</sequence>
<dbReference type="PANTHER" id="PTHR16151">
    <property type="entry name" value="HAUS AUGMIN-LIKE COMPLEX SUBUNIT 6"/>
    <property type="match status" value="1"/>
</dbReference>
<dbReference type="GO" id="GO:0051225">
    <property type="term" value="P:spindle assembly"/>
    <property type="evidence" value="ECO:0007669"/>
    <property type="project" value="InterPro"/>
</dbReference>
<proteinExistence type="predicted"/>
<comment type="caution">
    <text evidence="1">The sequence shown here is derived from an EMBL/GenBank/DDBJ whole genome shotgun (WGS) entry which is preliminary data.</text>
</comment>
<evidence type="ECO:0000313" key="1">
    <source>
        <dbReference type="EMBL" id="KAF9625367.1"/>
    </source>
</evidence>
<accession>A0A835IZZ0</accession>
<organism evidence="1 2">
    <name type="scientific">Coptis chinensis</name>
    <dbReference type="NCBI Taxonomy" id="261450"/>
    <lineage>
        <taxon>Eukaryota</taxon>
        <taxon>Viridiplantae</taxon>
        <taxon>Streptophyta</taxon>
        <taxon>Embryophyta</taxon>
        <taxon>Tracheophyta</taxon>
        <taxon>Spermatophyta</taxon>
        <taxon>Magnoliopsida</taxon>
        <taxon>Ranunculales</taxon>
        <taxon>Ranunculaceae</taxon>
        <taxon>Coptidoideae</taxon>
        <taxon>Coptis</taxon>
    </lineage>
</organism>
<dbReference type="GO" id="GO:1990498">
    <property type="term" value="C:mitotic spindle microtubule"/>
    <property type="evidence" value="ECO:0007669"/>
    <property type="project" value="TreeGrafter"/>
</dbReference>
<reference evidence="1 2" key="1">
    <citation type="submission" date="2020-10" db="EMBL/GenBank/DDBJ databases">
        <title>The Coptis chinensis genome and diversification of protoberbering-type alkaloids.</title>
        <authorList>
            <person name="Wang B."/>
            <person name="Shu S."/>
            <person name="Song C."/>
            <person name="Liu Y."/>
        </authorList>
    </citation>
    <scope>NUCLEOTIDE SEQUENCE [LARGE SCALE GENOMIC DNA]</scope>
    <source>
        <strain evidence="1">HL-2020</strain>
        <tissue evidence="1">Leaf</tissue>
    </source>
</reference>
<protein>
    <submittedName>
        <fullName evidence="1">Uncharacterized protein</fullName>
    </submittedName>
</protein>
<dbReference type="EMBL" id="JADFTS010000001">
    <property type="protein sequence ID" value="KAF9625367.1"/>
    <property type="molecule type" value="Genomic_DNA"/>
</dbReference>
<dbReference type="OrthoDB" id="5575722at2759"/>
<dbReference type="AlphaFoldDB" id="A0A835IZZ0"/>
<name>A0A835IZZ0_9MAGN</name>
<dbReference type="GO" id="GO:0070652">
    <property type="term" value="C:HAUS complex"/>
    <property type="evidence" value="ECO:0007669"/>
    <property type="project" value="InterPro"/>
</dbReference>
<keyword evidence="2" id="KW-1185">Reference proteome</keyword>
<evidence type="ECO:0000313" key="2">
    <source>
        <dbReference type="Proteomes" id="UP000631114"/>
    </source>
</evidence>
<dbReference type="PANTHER" id="PTHR16151:SF2">
    <property type="entry name" value="HAUS AUGMIN-LIKE COMPLEX SUBUNIT 6"/>
    <property type="match status" value="1"/>
</dbReference>
<dbReference type="InterPro" id="IPR026797">
    <property type="entry name" value="HAUS_6"/>
</dbReference>
<gene>
    <name evidence="1" type="ORF">IFM89_022149</name>
</gene>
<dbReference type="Proteomes" id="UP000631114">
    <property type="component" value="Unassembled WGS sequence"/>
</dbReference>